<reference evidence="1 2" key="1">
    <citation type="journal article" date="2021" name="Appl. Environ. Microbiol.">
        <title>Genetic linkage and physical mapping for an oyster mushroom Pleurotus cornucopiae and QTL analysis for the trait cap color.</title>
        <authorList>
            <person name="Zhang Y."/>
            <person name="Gao W."/>
            <person name="Sonnenberg A."/>
            <person name="Chen Q."/>
            <person name="Zhang J."/>
            <person name="Huang C."/>
        </authorList>
    </citation>
    <scope>NUCLEOTIDE SEQUENCE [LARGE SCALE GENOMIC DNA]</scope>
    <source>
        <strain evidence="1">CCMSSC00406</strain>
    </source>
</reference>
<accession>A0ACB7IQM3</accession>
<proteinExistence type="predicted"/>
<dbReference type="Proteomes" id="UP000824881">
    <property type="component" value="Unassembled WGS sequence"/>
</dbReference>
<dbReference type="EMBL" id="WQMT02000007">
    <property type="protein sequence ID" value="KAG9220430.1"/>
    <property type="molecule type" value="Genomic_DNA"/>
</dbReference>
<sequence length="243" mass="27867">MYHLLRGLHEYLTRKEEFTVLIIGLDGAGKTTFLEHIKTLYNDVPGLTPDKIAPTVGQNTGKITLPSTILQFWDLGGQRGIRNIWHRYYDDCHAVVYVIDADDRERLSEGWEVFDSVLSSPQILGVPLLLLANKQDSPHSLSVEEIRHDYEDWHQRKIQSMRRSSFHQQYGGEQDQGMQRERIASLDVMGISAIQGYYALQLHSERKLTATYSRTGIREAVDWLFLRVQNSRRSDGPKQGQAA</sequence>
<name>A0ACB7IQM3_PLECO</name>
<protein>
    <submittedName>
        <fullName evidence="1">Uncharacterized protein</fullName>
    </submittedName>
</protein>
<gene>
    <name evidence="1" type="ORF">CCMSSC00406_0003886</name>
</gene>
<keyword evidence="2" id="KW-1185">Reference proteome</keyword>
<comment type="caution">
    <text evidence="1">The sequence shown here is derived from an EMBL/GenBank/DDBJ whole genome shotgun (WGS) entry which is preliminary data.</text>
</comment>
<evidence type="ECO:0000313" key="2">
    <source>
        <dbReference type="Proteomes" id="UP000824881"/>
    </source>
</evidence>
<evidence type="ECO:0000313" key="1">
    <source>
        <dbReference type="EMBL" id="KAG9220430.1"/>
    </source>
</evidence>
<organism evidence="1 2">
    <name type="scientific">Pleurotus cornucopiae</name>
    <name type="common">Cornucopia mushroom</name>
    <dbReference type="NCBI Taxonomy" id="5321"/>
    <lineage>
        <taxon>Eukaryota</taxon>
        <taxon>Fungi</taxon>
        <taxon>Dikarya</taxon>
        <taxon>Basidiomycota</taxon>
        <taxon>Agaricomycotina</taxon>
        <taxon>Agaricomycetes</taxon>
        <taxon>Agaricomycetidae</taxon>
        <taxon>Agaricales</taxon>
        <taxon>Pleurotineae</taxon>
        <taxon>Pleurotaceae</taxon>
        <taxon>Pleurotus</taxon>
    </lineage>
</organism>